<sequence length="227" mass="26415">MANIIMDTFTTITQKDFIWPNPKPLLAKPAQPPMDTGIRLYLHRPKEEDCKCDVHGFQTDKKRYVQLANKERRLQGEMIAVNHEMANLTTTLLNSTCETDDETMKSLYEIDYEKRELPIAHYRTLMAAVDSPIGAPIKPAITDLRDAYRDPTRFRYSAIERPTIEPAKTINLLTVPETFTLWNEPFTDRTEYEDTISRLGLCNMRNRQQYLEPLPSSRNRFGDCRLQ</sequence>
<accession>A0A834JE32</accession>
<name>A0A834JE32_VESVU</name>
<dbReference type="EMBL" id="JACSEA010000013">
    <property type="protein sequence ID" value="KAF7386766.1"/>
    <property type="molecule type" value="Genomic_DNA"/>
</dbReference>
<reference evidence="1" key="1">
    <citation type="journal article" date="2020" name="G3 (Bethesda)">
        <title>High-Quality Assemblies for Three Invasive Social Wasps from the &lt;i&gt;Vespula&lt;/i&gt; Genus.</title>
        <authorList>
            <person name="Harrop T.W.R."/>
            <person name="Guhlin J."/>
            <person name="McLaughlin G.M."/>
            <person name="Permina E."/>
            <person name="Stockwell P."/>
            <person name="Gilligan J."/>
            <person name="Le Lec M.F."/>
            <person name="Gruber M.A.M."/>
            <person name="Quinn O."/>
            <person name="Lovegrove M."/>
            <person name="Duncan E.J."/>
            <person name="Remnant E.J."/>
            <person name="Van Eeckhoven J."/>
            <person name="Graham B."/>
            <person name="Knapp R.A."/>
            <person name="Langford K.W."/>
            <person name="Kronenberg Z."/>
            <person name="Press M.O."/>
            <person name="Eacker S.M."/>
            <person name="Wilson-Rankin E.E."/>
            <person name="Purcell J."/>
            <person name="Lester P.J."/>
            <person name="Dearden P.K."/>
        </authorList>
    </citation>
    <scope>NUCLEOTIDE SEQUENCE</scope>
    <source>
        <strain evidence="1">Marl-1</strain>
    </source>
</reference>
<organism evidence="1 2">
    <name type="scientific">Vespula vulgaris</name>
    <name type="common">Yellow jacket</name>
    <name type="synonym">Wasp</name>
    <dbReference type="NCBI Taxonomy" id="7454"/>
    <lineage>
        <taxon>Eukaryota</taxon>
        <taxon>Metazoa</taxon>
        <taxon>Ecdysozoa</taxon>
        <taxon>Arthropoda</taxon>
        <taxon>Hexapoda</taxon>
        <taxon>Insecta</taxon>
        <taxon>Pterygota</taxon>
        <taxon>Neoptera</taxon>
        <taxon>Endopterygota</taxon>
        <taxon>Hymenoptera</taxon>
        <taxon>Apocrita</taxon>
        <taxon>Aculeata</taxon>
        <taxon>Vespoidea</taxon>
        <taxon>Vespidae</taxon>
        <taxon>Vespinae</taxon>
        <taxon>Vespula</taxon>
    </lineage>
</organism>
<dbReference type="AlphaFoldDB" id="A0A834JE32"/>
<gene>
    <name evidence="1" type="ORF">HZH66_011218</name>
</gene>
<protein>
    <submittedName>
        <fullName evidence="1">Uncharacterized protein</fullName>
    </submittedName>
</protein>
<keyword evidence="2" id="KW-1185">Reference proteome</keyword>
<evidence type="ECO:0000313" key="2">
    <source>
        <dbReference type="Proteomes" id="UP000614350"/>
    </source>
</evidence>
<proteinExistence type="predicted"/>
<comment type="caution">
    <text evidence="1">The sequence shown here is derived from an EMBL/GenBank/DDBJ whole genome shotgun (WGS) entry which is preliminary data.</text>
</comment>
<dbReference type="Proteomes" id="UP000614350">
    <property type="component" value="Unassembled WGS sequence"/>
</dbReference>
<evidence type="ECO:0000313" key="1">
    <source>
        <dbReference type="EMBL" id="KAF7386766.1"/>
    </source>
</evidence>